<keyword evidence="2" id="KW-1185">Reference proteome</keyword>
<evidence type="ECO:0000313" key="1">
    <source>
        <dbReference type="EMBL" id="KAJ1207976.1"/>
    </source>
</evidence>
<evidence type="ECO:0000313" key="2">
    <source>
        <dbReference type="Proteomes" id="UP001066276"/>
    </source>
</evidence>
<dbReference type="Proteomes" id="UP001066276">
    <property type="component" value="Chromosome 1_2"/>
</dbReference>
<sequence length="108" mass="11223">MRRALCRPGAALARLTRSHWGLEEGTAQWRAGRLASEEGGSFGARPVAGSGPRLVLKSRGLARPCPDRAGAAGAWRRARLGSGPAAWLVRKVVALGPSSLLWAAPGCG</sequence>
<proteinExistence type="predicted"/>
<dbReference type="EMBL" id="JANPWB010000002">
    <property type="protein sequence ID" value="KAJ1207976.1"/>
    <property type="molecule type" value="Genomic_DNA"/>
</dbReference>
<name>A0AAV7W5V4_PLEWA</name>
<gene>
    <name evidence="1" type="ORF">NDU88_003366</name>
</gene>
<comment type="caution">
    <text evidence="1">The sequence shown here is derived from an EMBL/GenBank/DDBJ whole genome shotgun (WGS) entry which is preliminary data.</text>
</comment>
<protein>
    <submittedName>
        <fullName evidence="1">Uncharacterized protein</fullName>
    </submittedName>
</protein>
<organism evidence="1 2">
    <name type="scientific">Pleurodeles waltl</name>
    <name type="common">Iberian ribbed newt</name>
    <dbReference type="NCBI Taxonomy" id="8319"/>
    <lineage>
        <taxon>Eukaryota</taxon>
        <taxon>Metazoa</taxon>
        <taxon>Chordata</taxon>
        <taxon>Craniata</taxon>
        <taxon>Vertebrata</taxon>
        <taxon>Euteleostomi</taxon>
        <taxon>Amphibia</taxon>
        <taxon>Batrachia</taxon>
        <taxon>Caudata</taxon>
        <taxon>Salamandroidea</taxon>
        <taxon>Salamandridae</taxon>
        <taxon>Pleurodelinae</taxon>
        <taxon>Pleurodeles</taxon>
    </lineage>
</organism>
<accession>A0AAV7W5V4</accession>
<reference evidence="1" key="1">
    <citation type="journal article" date="2022" name="bioRxiv">
        <title>Sequencing and chromosome-scale assembly of the giantPleurodeles waltlgenome.</title>
        <authorList>
            <person name="Brown T."/>
            <person name="Elewa A."/>
            <person name="Iarovenko S."/>
            <person name="Subramanian E."/>
            <person name="Araus A.J."/>
            <person name="Petzold A."/>
            <person name="Susuki M."/>
            <person name="Suzuki K.-i.T."/>
            <person name="Hayashi T."/>
            <person name="Toyoda A."/>
            <person name="Oliveira C."/>
            <person name="Osipova E."/>
            <person name="Leigh N.D."/>
            <person name="Simon A."/>
            <person name="Yun M.H."/>
        </authorList>
    </citation>
    <scope>NUCLEOTIDE SEQUENCE</scope>
    <source>
        <strain evidence="1">20211129_DDA</strain>
        <tissue evidence="1">Liver</tissue>
    </source>
</reference>
<dbReference type="AlphaFoldDB" id="A0AAV7W5V4"/>